<keyword evidence="1" id="KW-0479">Metal-binding</keyword>
<accession>A0ABP9LBC6</accession>
<dbReference type="InterPro" id="IPR023696">
    <property type="entry name" value="Ureohydrolase_dom_sf"/>
</dbReference>
<sequence>MAAEIALLGVPSCAGTHGPGQEKAPAALRAAGLPERLAAAGWKVTDHGDLPVVPFRTDPARRTSQNLDRVVEVVEAVAVAVGGIVDAGALPLVMGGDCTVTLGVVAAQVARRPRTGLLYFDGDLDLSVPETTRSGVLDTMVLSHLLGEGAPELYRAGPRTPLLPASAIVAFGHEPAELGAPARERMARHGLRAHPCTEITAPGADPVSAARAAREELTAGHDGFLLHFDVDVIDSVDFPLANFPHFNEGLPLDVARDCLTELCSAAHLAGLVVTEVNPDRDPGGDLVRTLVDMVTGALESALDARERGA</sequence>
<dbReference type="SUPFAM" id="SSF52768">
    <property type="entry name" value="Arginase/deacetylase"/>
    <property type="match status" value="1"/>
</dbReference>
<dbReference type="PROSITE" id="PS51409">
    <property type="entry name" value="ARGINASE_2"/>
    <property type="match status" value="1"/>
</dbReference>
<gene>
    <name evidence="5" type="primary">rocF</name>
    <name evidence="5" type="ORF">GCM10023336_63250</name>
</gene>
<dbReference type="Gene3D" id="3.40.800.10">
    <property type="entry name" value="Ureohydrolase domain"/>
    <property type="match status" value="1"/>
</dbReference>
<protein>
    <submittedName>
        <fullName evidence="5">Arginase</fullName>
    </submittedName>
</protein>
<dbReference type="PANTHER" id="PTHR43782:SF3">
    <property type="entry name" value="ARGINASE"/>
    <property type="match status" value="1"/>
</dbReference>
<dbReference type="Pfam" id="PF00491">
    <property type="entry name" value="Arginase"/>
    <property type="match status" value="1"/>
</dbReference>
<keyword evidence="6" id="KW-1185">Reference proteome</keyword>
<proteinExistence type="inferred from homology"/>
<evidence type="ECO:0000256" key="3">
    <source>
        <dbReference type="ARBA" id="ARBA00023211"/>
    </source>
</evidence>
<keyword evidence="3" id="KW-0464">Manganese</keyword>
<dbReference type="PIRSF" id="PIRSF036979">
    <property type="entry name" value="Arginase"/>
    <property type="match status" value="1"/>
</dbReference>
<evidence type="ECO:0000313" key="5">
    <source>
        <dbReference type="EMBL" id="GAA5074809.1"/>
    </source>
</evidence>
<keyword evidence="2" id="KW-0378">Hydrolase</keyword>
<dbReference type="Proteomes" id="UP001500124">
    <property type="component" value="Unassembled WGS sequence"/>
</dbReference>
<name>A0ABP9LBC6_9ACTN</name>
<dbReference type="InterPro" id="IPR006035">
    <property type="entry name" value="Ureohydrolase"/>
</dbReference>
<evidence type="ECO:0000313" key="6">
    <source>
        <dbReference type="Proteomes" id="UP001500124"/>
    </source>
</evidence>
<evidence type="ECO:0000256" key="2">
    <source>
        <dbReference type="ARBA" id="ARBA00022801"/>
    </source>
</evidence>
<comment type="similarity">
    <text evidence="4">Belongs to the arginase family.</text>
</comment>
<evidence type="ECO:0000256" key="4">
    <source>
        <dbReference type="PROSITE-ProRule" id="PRU00742"/>
    </source>
</evidence>
<evidence type="ECO:0000256" key="1">
    <source>
        <dbReference type="ARBA" id="ARBA00022723"/>
    </source>
</evidence>
<comment type="caution">
    <text evidence="5">The sequence shown here is derived from an EMBL/GenBank/DDBJ whole genome shotgun (WGS) entry which is preliminary data.</text>
</comment>
<dbReference type="RefSeq" id="WP_345671452.1">
    <property type="nucleotide sequence ID" value="NZ_BAABKC010000112.1"/>
</dbReference>
<reference evidence="6" key="1">
    <citation type="journal article" date="2019" name="Int. J. Syst. Evol. Microbiol.">
        <title>The Global Catalogue of Microorganisms (GCM) 10K type strain sequencing project: providing services to taxonomists for standard genome sequencing and annotation.</title>
        <authorList>
            <consortium name="The Broad Institute Genomics Platform"/>
            <consortium name="The Broad Institute Genome Sequencing Center for Infectious Disease"/>
            <person name="Wu L."/>
            <person name="Ma J."/>
        </authorList>
    </citation>
    <scope>NUCLEOTIDE SEQUENCE [LARGE SCALE GENOMIC DNA]</scope>
    <source>
        <strain evidence="6">JCM 18410</strain>
    </source>
</reference>
<organism evidence="5 6">
    <name type="scientific">Streptomyces similanensis</name>
    <dbReference type="NCBI Taxonomy" id="1274988"/>
    <lineage>
        <taxon>Bacteria</taxon>
        <taxon>Bacillati</taxon>
        <taxon>Actinomycetota</taxon>
        <taxon>Actinomycetes</taxon>
        <taxon>Kitasatosporales</taxon>
        <taxon>Streptomycetaceae</taxon>
        <taxon>Streptomyces</taxon>
    </lineage>
</organism>
<dbReference type="PANTHER" id="PTHR43782">
    <property type="entry name" value="ARGINASE"/>
    <property type="match status" value="1"/>
</dbReference>
<dbReference type="EMBL" id="BAABKC010000112">
    <property type="protein sequence ID" value="GAA5074809.1"/>
    <property type="molecule type" value="Genomic_DNA"/>
</dbReference>